<reference evidence="3 4" key="1">
    <citation type="submission" date="2018-05" db="EMBL/GenBank/DDBJ databases">
        <title>Genomic Encyclopedia of Type Strains, Phase IV (KMG-IV): sequencing the most valuable type-strain genomes for metagenomic binning, comparative biology and taxonomic classification.</title>
        <authorList>
            <person name="Goeker M."/>
        </authorList>
    </citation>
    <scope>NUCLEOTIDE SEQUENCE [LARGE SCALE GENOMIC DNA]</scope>
    <source>
        <strain evidence="3 4">JC118</strain>
    </source>
</reference>
<proteinExistence type="predicted"/>
<dbReference type="SUPFAM" id="SSF53098">
    <property type="entry name" value="Ribonuclease H-like"/>
    <property type="match status" value="1"/>
</dbReference>
<gene>
    <name evidence="3" type="ORF">DES51_1481</name>
</gene>
<protein>
    <submittedName>
        <fullName evidence="3">Transposase InsO family protein</fullName>
    </submittedName>
</protein>
<dbReference type="Proteomes" id="UP000247612">
    <property type="component" value="Unassembled WGS sequence"/>
</dbReference>
<feature type="domain" description="Integrase catalytic" evidence="2">
    <location>
        <begin position="106"/>
        <end position="269"/>
    </location>
</feature>
<dbReference type="EMBL" id="QJKH01000048">
    <property type="protein sequence ID" value="PXX73157.1"/>
    <property type="molecule type" value="Genomic_DNA"/>
</dbReference>
<dbReference type="InterPro" id="IPR048020">
    <property type="entry name" value="Transpos_IS3"/>
</dbReference>
<evidence type="ECO:0000313" key="3">
    <source>
        <dbReference type="EMBL" id="PXX73157.1"/>
    </source>
</evidence>
<comment type="caution">
    <text evidence="3">The sequence shown here is derived from an EMBL/GenBank/DDBJ whole genome shotgun (WGS) entry which is preliminary data.</text>
</comment>
<organism evidence="3 4">
    <name type="scientific">Dielma fastidiosa</name>
    <dbReference type="NCBI Taxonomy" id="1034346"/>
    <lineage>
        <taxon>Bacteria</taxon>
        <taxon>Bacillati</taxon>
        <taxon>Bacillota</taxon>
        <taxon>Erysipelotrichia</taxon>
        <taxon>Erysipelotrichales</taxon>
        <taxon>Erysipelotrichaceae</taxon>
        <taxon>Dielma</taxon>
    </lineage>
</organism>
<dbReference type="GO" id="GO:0003676">
    <property type="term" value="F:nucleic acid binding"/>
    <property type="evidence" value="ECO:0007669"/>
    <property type="project" value="InterPro"/>
</dbReference>
<dbReference type="Pfam" id="PF13276">
    <property type="entry name" value="HTH_21"/>
    <property type="match status" value="1"/>
</dbReference>
<evidence type="ECO:0000256" key="1">
    <source>
        <dbReference type="ARBA" id="ARBA00002286"/>
    </source>
</evidence>
<dbReference type="GO" id="GO:0015074">
    <property type="term" value="P:DNA integration"/>
    <property type="evidence" value="ECO:0007669"/>
    <property type="project" value="InterPro"/>
</dbReference>
<dbReference type="InterPro" id="IPR025948">
    <property type="entry name" value="HTH-like_dom"/>
</dbReference>
<sequence length="305" mass="36558">MCKILHIQRSAYYKWLKRPIPAQEQENQELAEIIIEYHQKYGGILGKRRMCMFINRNYHKNYNIKRIHRIMNQLNIHSEIRKRRRNCTITNKADQKAENLLQREFEAKAPNEKWTTDVTEFKVPHSDEKLYLSAFLDLYDRSIIAWVISDRNDNLLVLETLKKAMKLNPNAHPLMHSDRGFQYTSQTFRYQLKNQNMVQSMSRVASCIDNGPTEGLWGIIKTEMYQMYEINDRKSLIEAIEKYIHFYNHERYQERFHSKTPMEVRTEAMSEEKPIQYPIAFNPRILKYKESLRQLKTQSAECQLG</sequence>
<keyword evidence="4" id="KW-1185">Reference proteome</keyword>
<dbReference type="Gene3D" id="3.30.420.10">
    <property type="entry name" value="Ribonuclease H-like superfamily/Ribonuclease H"/>
    <property type="match status" value="1"/>
</dbReference>
<dbReference type="InterPro" id="IPR001584">
    <property type="entry name" value="Integrase_cat-core"/>
</dbReference>
<evidence type="ECO:0000313" key="4">
    <source>
        <dbReference type="Proteomes" id="UP000247612"/>
    </source>
</evidence>
<dbReference type="Pfam" id="PF00665">
    <property type="entry name" value="rve"/>
    <property type="match status" value="1"/>
</dbReference>
<comment type="function">
    <text evidence="1">Involved in the transposition of the insertion sequence.</text>
</comment>
<name>A0A318KG55_9FIRM</name>
<dbReference type="InterPro" id="IPR036397">
    <property type="entry name" value="RNaseH_sf"/>
</dbReference>
<accession>A0A318KG55</accession>
<evidence type="ECO:0000259" key="2">
    <source>
        <dbReference type="PROSITE" id="PS50994"/>
    </source>
</evidence>
<dbReference type="InterPro" id="IPR012337">
    <property type="entry name" value="RNaseH-like_sf"/>
</dbReference>
<dbReference type="PANTHER" id="PTHR46889">
    <property type="entry name" value="TRANSPOSASE INSF FOR INSERTION SEQUENCE IS3B-RELATED"/>
    <property type="match status" value="1"/>
</dbReference>
<dbReference type="NCBIfam" id="NF033516">
    <property type="entry name" value="transpos_IS3"/>
    <property type="match status" value="1"/>
</dbReference>
<dbReference type="PANTHER" id="PTHR46889:SF5">
    <property type="entry name" value="INTEGRASE PROTEIN"/>
    <property type="match status" value="1"/>
</dbReference>
<dbReference type="InterPro" id="IPR050900">
    <property type="entry name" value="Transposase_IS3/IS150/IS904"/>
</dbReference>
<dbReference type="Pfam" id="PF13333">
    <property type="entry name" value="rve_2"/>
    <property type="match status" value="1"/>
</dbReference>
<dbReference type="AlphaFoldDB" id="A0A318KG55"/>
<dbReference type="PROSITE" id="PS50994">
    <property type="entry name" value="INTEGRASE"/>
    <property type="match status" value="1"/>
</dbReference>